<dbReference type="PIRSF" id="PIRSF005303">
    <property type="entry name" value="Thiam_monoph_kin"/>
    <property type="match status" value="1"/>
</dbReference>
<keyword evidence="3" id="KW-0418">Kinase</keyword>
<dbReference type="NCBIfam" id="NF004354">
    <property type="entry name" value="PRK05731.2-3"/>
    <property type="match status" value="1"/>
</dbReference>
<dbReference type="EC" id="2.7.4.16" evidence="3"/>
<dbReference type="Gene3D" id="3.30.1330.10">
    <property type="entry name" value="PurM-like, N-terminal domain"/>
    <property type="match status" value="1"/>
</dbReference>
<dbReference type="Gene3D" id="3.90.650.10">
    <property type="entry name" value="PurM-like C-terminal domain"/>
    <property type="match status" value="1"/>
</dbReference>
<keyword evidence="1" id="KW-0784">Thiamine biosynthesis</keyword>
<dbReference type="PANTHER" id="PTHR30270">
    <property type="entry name" value="THIAMINE-MONOPHOSPHATE KINASE"/>
    <property type="match status" value="1"/>
</dbReference>
<evidence type="ECO:0000259" key="2">
    <source>
        <dbReference type="Pfam" id="PF00586"/>
    </source>
</evidence>
<dbReference type="PANTHER" id="PTHR30270:SF3">
    <property type="entry name" value="THIAMINE-MONOPHOSPHATE KINASE"/>
    <property type="match status" value="1"/>
</dbReference>
<name>A0A4U8T9U2_9HELI</name>
<dbReference type="InterPro" id="IPR016188">
    <property type="entry name" value="PurM-like_N"/>
</dbReference>
<dbReference type="Proteomes" id="UP000029733">
    <property type="component" value="Unassembled WGS sequence"/>
</dbReference>
<evidence type="ECO:0000313" key="3">
    <source>
        <dbReference type="EMBL" id="TLD96581.1"/>
    </source>
</evidence>
<dbReference type="GO" id="GO:0009030">
    <property type="term" value="F:thiamine-phosphate kinase activity"/>
    <property type="evidence" value="ECO:0007669"/>
    <property type="project" value="UniProtKB-EC"/>
</dbReference>
<keyword evidence="3" id="KW-0808">Transferase</keyword>
<dbReference type="RefSeq" id="WP_034353044.1">
    <property type="nucleotide sequence ID" value="NZ_JRPR02000003.1"/>
</dbReference>
<dbReference type="InterPro" id="IPR036676">
    <property type="entry name" value="PurM-like_C_sf"/>
</dbReference>
<dbReference type="SUPFAM" id="SSF55326">
    <property type="entry name" value="PurM N-terminal domain-like"/>
    <property type="match status" value="1"/>
</dbReference>
<dbReference type="AlphaFoldDB" id="A0A4U8T9U2"/>
<gene>
    <name evidence="3" type="ORF">LS71_005845</name>
</gene>
<evidence type="ECO:0000313" key="4">
    <source>
        <dbReference type="Proteomes" id="UP000029733"/>
    </source>
</evidence>
<sequence length="320" mass="36704">MRFDRESFFMHCLQKEGVTQGIGDDCCILLNASPKMYKTHSAHIQSLTHHCPALFAKSNKSLAIGMDSFCEGVHFLQKWFSPYEIAQKAFMVNHSDMVAMNAKPLYAMLSIALPKHWERREIKDFARGVGDFCRLWGIKIIGGDTISAEKMQIHITYFGLKHKHTLYRDKIAHGSLICCTCDMYPKYALTQSLKNLNMLLKNPKAKKPKGIFLSPKLRADFISHCAHFLRGGMDISDGILSEITRLCALNHAGFKSFIPLFSAQSRLFLQSAEVYEMLFAIAPKDLLRAKQIAKKYRIRIRPLGMLSKKRYKLPPYRKWH</sequence>
<reference evidence="3 4" key="1">
    <citation type="journal article" date="2014" name="Genome Announc.">
        <title>Draft genome sequences of eight enterohepatic helicobacter species isolated from both laboratory and wild rodents.</title>
        <authorList>
            <person name="Sheh A."/>
            <person name="Shen Z."/>
            <person name="Fox J.G."/>
        </authorList>
    </citation>
    <scope>NUCLEOTIDE SEQUENCE [LARGE SCALE GENOMIC DNA]</scope>
    <source>
        <strain evidence="3 4">MIT 09-6949</strain>
    </source>
</reference>
<dbReference type="InterPro" id="IPR036921">
    <property type="entry name" value="PurM-like_N_sf"/>
</dbReference>
<dbReference type="GO" id="GO:0009228">
    <property type="term" value="P:thiamine biosynthetic process"/>
    <property type="evidence" value="ECO:0007669"/>
    <property type="project" value="UniProtKB-KW"/>
</dbReference>
<protein>
    <submittedName>
        <fullName evidence="3">Thiamine-phosphate kinase</fullName>
        <ecNumber evidence="3">2.7.4.16</ecNumber>
    </submittedName>
</protein>
<feature type="domain" description="PurM-like N-terminal" evidence="2">
    <location>
        <begin position="57"/>
        <end position="159"/>
    </location>
</feature>
<evidence type="ECO:0000256" key="1">
    <source>
        <dbReference type="ARBA" id="ARBA00022977"/>
    </source>
</evidence>
<organism evidence="3 4">
    <name type="scientific">Helicobacter jaachi</name>
    <dbReference type="NCBI Taxonomy" id="1677920"/>
    <lineage>
        <taxon>Bacteria</taxon>
        <taxon>Pseudomonadati</taxon>
        <taxon>Campylobacterota</taxon>
        <taxon>Epsilonproteobacteria</taxon>
        <taxon>Campylobacterales</taxon>
        <taxon>Helicobacteraceae</taxon>
        <taxon>Helicobacter</taxon>
    </lineage>
</organism>
<dbReference type="STRING" id="1677920.LS71_02240"/>
<comment type="caution">
    <text evidence="3">The sequence shown here is derived from an EMBL/GenBank/DDBJ whole genome shotgun (WGS) entry which is preliminary data.</text>
</comment>
<dbReference type="InterPro" id="IPR006283">
    <property type="entry name" value="ThiL-like"/>
</dbReference>
<dbReference type="EMBL" id="JRPR02000003">
    <property type="protein sequence ID" value="TLD96581.1"/>
    <property type="molecule type" value="Genomic_DNA"/>
</dbReference>
<proteinExistence type="predicted"/>
<dbReference type="CDD" id="cd02194">
    <property type="entry name" value="ThiL"/>
    <property type="match status" value="1"/>
</dbReference>
<dbReference type="OrthoDB" id="9802811at2"/>
<accession>A0A4U8T9U2</accession>
<dbReference type="Pfam" id="PF00586">
    <property type="entry name" value="AIRS"/>
    <property type="match status" value="1"/>
</dbReference>
<keyword evidence="4" id="KW-1185">Reference proteome</keyword>